<gene>
    <name evidence="1" type="ORF">METZ01_LOCUS418446</name>
</gene>
<organism evidence="1">
    <name type="scientific">marine metagenome</name>
    <dbReference type="NCBI Taxonomy" id="408172"/>
    <lineage>
        <taxon>unclassified sequences</taxon>
        <taxon>metagenomes</taxon>
        <taxon>ecological metagenomes</taxon>
    </lineage>
</organism>
<evidence type="ECO:0000313" key="1">
    <source>
        <dbReference type="EMBL" id="SVD65592.1"/>
    </source>
</evidence>
<accession>A0A382X398</accession>
<dbReference type="SUPFAM" id="SSF56935">
    <property type="entry name" value="Porins"/>
    <property type="match status" value="1"/>
</dbReference>
<dbReference type="AlphaFoldDB" id="A0A382X398"/>
<evidence type="ECO:0008006" key="2">
    <source>
        <dbReference type="Google" id="ProtNLM"/>
    </source>
</evidence>
<dbReference type="NCBIfam" id="NF033709">
    <property type="entry name" value="PorV_fam"/>
    <property type="match status" value="1"/>
</dbReference>
<dbReference type="Gene3D" id="2.40.160.60">
    <property type="entry name" value="Outer membrane protein transport protein (OMPP1/FadL/TodX)"/>
    <property type="match status" value="1"/>
</dbReference>
<feature type="non-terminal residue" evidence="1">
    <location>
        <position position="239"/>
    </location>
</feature>
<sequence>MLKKNLFILGLINTLIFSQYERPGSTSAQFLKIDVSPAAAAMAGSYISIASGAEALYYNPAAIASMSQKFDLSFNKTNWFSGIEHDYSAIAINAGRVGSFGALLTRLVTDEMKVRTPMQPDGTGETFYAGSYRVGLAYARKMTDRVNFGGTINYIFISLFRDFKQEATTLELSASYDVGVRDMKFAMKIGNFGSSVKFVNEIYEMPTNFSFGLSGNLFTRGKNKVLGSSSIIKPNDGPP</sequence>
<reference evidence="1" key="1">
    <citation type="submission" date="2018-05" db="EMBL/GenBank/DDBJ databases">
        <authorList>
            <person name="Lanie J.A."/>
            <person name="Ng W.-L."/>
            <person name="Kazmierczak K.M."/>
            <person name="Andrzejewski T.M."/>
            <person name="Davidsen T.M."/>
            <person name="Wayne K.J."/>
            <person name="Tettelin H."/>
            <person name="Glass J.I."/>
            <person name="Rusch D."/>
            <person name="Podicherti R."/>
            <person name="Tsui H.-C.T."/>
            <person name="Winkler M.E."/>
        </authorList>
    </citation>
    <scope>NUCLEOTIDE SEQUENCE</scope>
</reference>
<proteinExistence type="predicted"/>
<name>A0A382X398_9ZZZZ</name>
<protein>
    <recommendedName>
        <fullName evidence="2">PorV/PorQ family protein</fullName>
    </recommendedName>
</protein>
<dbReference type="EMBL" id="UINC01164638">
    <property type="protein sequence ID" value="SVD65592.1"/>
    <property type="molecule type" value="Genomic_DNA"/>
</dbReference>